<dbReference type="KEGG" id="hna:Hneap_0103"/>
<dbReference type="CDD" id="cd02440">
    <property type="entry name" value="AdoMet_MTases"/>
    <property type="match status" value="1"/>
</dbReference>
<evidence type="ECO:0000259" key="2">
    <source>
        <dbReference type="Pfam" id="PF13649"/>
    </source>
</evidence>
<dbReference type="STRING" id="555778.Hneap_0103"/>
<feature type="domain" description="Methyltransferase" evidence="2">
    <location>
        <begin position="37"/>
        <end position="129"/>
    </location>
</feature>
<accession>D0KWH0</accession>
<evidence type="ECO:0000256" key="1">
    <source>
        <dbReference type="ARBA" id="ARBA00022679"/>
    </source>
</evidence>
<proteinExistence type="predicted"/>
<keyword evidence="3" id="KW-0489">Methyltransferase</keyword>
<organism evidence="3 4">
    <name type="scientific">Halothiobacillus neapolitanus (strain ATCC 23641 / DSM 15147 / CIP 104769 / NCIMB 8539 / c2)</name>
    <name type="common">Thiobacillus neapolitanus</name>
    <dbReference type="NCBI Taxonomy" id="555778"/>
    <lineage>
        <taxon>Bacteria</taxon>
        <taxon>Pseudomonadati</taxon>
        <taxon>Pseudomonadota</taxon>
        <taxon>Gammaproteobacteria</taxon>
        <taxon>Chromatiales</taxon>
        <taxon>Halothiobacillaceae</taxon>
        <taxon>Halothiobacillus</taxon>
    </lineage>
</organism>
<dbReference type="SUPFAM" id="SSF53335">
    <property type="entry name" value="S-adenosyl-L-methionine-dependent methyltransferases"/>
    <property type="match status" value="1"/>
</dbReference>
<dbReference type="PANTHER" id="PTHR43861:SF3">
    <property type="entry name" value="PUTATIVE (AFU_ORTHOLOGUE AFUA_2G14390)-RELATED"/>
    <property type="match status" value="1"/>
</dbReference>
<evidence type="ECO:0000313" key="4">
    <source>
        <dbReference type="Proteomes" id="UP000009102"/>
    </source>
</evidence>
<dbReference type="OrthoDB" id="9786503at2"/>
<dbReference type="GO" id="GO:0008168">
    <property type="term" value="F:methyltransferase activity"/>
    <property type="evidence" value="ECO:0007669"/>
    <property type="project" value="UniProtKB-KW"/>
</dbReference>
<dbReference type="GO" id="GO:0032259">
    <property type="term" value="P:methylation"/>
    <property type="evidence" value="ECO:0007669"/>
    <property type="project" value="UniProtKB-KW"/>
</dbReference>
<sequence>MSEFWNQKYARDDYFYGEQPNDFLHSQIFRLPTGARVLVVGDGEGRNGVWLAEQGFTVTTVDGSHVGCDKSRALAAQRKVSLEIVCADLLTWDWPVGAFDAVVSVFLHFSPDERKVAHARIQAALVHGGWLIIEQFHPNQLNGYTSGGPKAVDMLTTMGDLADDFNAIDWWLLAEGTTRLEEGPGHSGLGYVSHGVGRRQ</sequence>
<gene>
    <name evidence="3" type="ordered locus">Hneap_0103</name>
</gene>
<keyword evidence="4" id="KW-1185">Reference proteome</keyword>
<keyword evidence="1 3" id="KW-0808">Transferase</keyword>
<dbReference type="EMBL" id="CP001801">
    <property type="protein sequence ID" value="ACX94967.1"/>
    <property type="molecule type" value="Genomic_DNA"/>
</dbReference>
<dbReference type="RefSeq" id="WP_012823003.1">
    <property type="nucleotide sequence ID" value="NC_013422.1"/>
</dbReference>
<dbReference type="Gene3D" id="3.40.50.150">
    <property type="entry name" value="Vaccinia Virus protein VP39"/>
    <property type="match status" value="1"/>
</dbReference>
<dbReference type="InterPro" id="IPR041698">
    <property type="entry name" value="Methyltransf_25"/>
</dbReference>
<dbReference type="Proteomes" id="UP000009102">
    <property type="component" value="Chromosome"/>
</dbReference>
<dbReference type="HOGENOM" id="CLU_056435_5_1_6"/>
<dbReference type="Pfam" id="PF13649">
    <property type="entry name" value="Methyltransf_25"/>
    <property type="match status" value="1"/>
</dbReference>
<name>D0KWH0_HALNC</name>
<protein>
    <submittedName>
        <fullName evidence="3">Methyltransferase type 11</fullName>
    </submittedName>
</protein>
<evidence type="ECO:0000313" key="3">
    <source>
        <dbReference type="EMBL" id="ACX94967.1"/>
    </source>
</evidence>
<reference evidence="3 4" key="1">
    <citation type="submission" date="2009-10" db="EMBL/GenBank/DDBJ databases">
        <title>Complete sequence of Halothiobacillus neapolitanus c2.</title>
        <authorList>
            <consortium name="US DOE Joint Genome Institute"/>
            <person name="Lucas S."/>
            <person name="Copeland A."/>
            <person name="Lapidus A."/>
            <person name="Glavina del Rio T."/>
            <person name="Tice H."/>
            <person name="Bruce D."/>
            <person name="Goodwin L."/>
            <person name="Pitluck S."/>
            <person name="Davenport K."/>
            <person name="Brettin T."/>
            <person name="Detter J.C."/>
            <person name="Han C."/>
            <person name="Tapia R."/>
            <person name="Larimer F."/>
            <person name="Land M."/>
            <person name="Hauser L."/>
            <person name="Kyrpides N."/>
            <person name="Mikhailova N."/>
            <person name="Kerfeld C."/>
            <person name="Cannon G."/>
            <person name="Heinhort S."/>
        </authorList>
    </citation>
    <scope>NUCLEOTIDE SEQUENCE [LARGE SCALE GENOMIC DNA]</scope>
    <source>
        <strain evidence="4">ATCC 23641 / c2</strain>
    </source>
</reference>
<dbReference type="AlphaFoldDB" id="D0KWH0"/>
<dbReference type="PANTHER" id="PTHR43861">
    <property type="entry name" value="TRANS-ACONITATE 2-METHYLTRANSFERASE-RELATED"/>
    <property type="match status" value="1"/>
</dbReference>
<dbReference type="InterPro" id="IPR029063">
    <property type="entry name" value="SAM-dependent_MTases_sf"/>
</dbReference>
<dbReference type="eggNOG" id="COG2813">
    <property type="taxonomic scope" value="Bacteria"/>
</dbReference>